<evidence type="ECO:0000256" key="1">
    <source>
        <dbReference type="SAM" id="Phobius"/>
    </source>
</evidence>
<protein>
    <submittedName>
        <fullName evidence="2">Putative formate dehydrogenase</fullName>
    </submittedName>
</protein>
<evidence type="ECO:0000313" key="2">
    <source>
        <dbReference type="EMBL" id="ABS52175.1"/>
    </source>
</evidence>
<sequence length="100" mass="11546">MKKDFKKQNLTASNQNSSCMKVYTMCEVIEELLHTNYVDIIMDKVLKFPVSEKIFHNVNLVSWIFLVISGIIIYFKLADNENFKLLMDLHIAVAVVFSNG</sequence>
<dbReference type="KEGG" id="cha:CHAB381_1097"/>
<dbReference type="SUPFAM" id="SSF81342">
    <property type="entry name" value="Transmembrane di-heme cytochromes"/>
    <property type="match status" value="1"/>
</dbReference>
<name>A7I2B3_CAMHC</name>
<accession>A7I2B3</accession>
<dbReference type="AlphaFoldDB" id="A7I2B3"/>
<keyword evidence="1" id="KW-1133">Transmembrane helix</keyword>
<dbReference type="InterPro" id="IPR016174">
    <property type="entry name" value="Di-haem_cyt_TM"/>
</dbReference>
<keyword evidence="3" id="KW-1185">Reference proteome</keyword>
<feature type="transmembrane region" description="Helical" evidence="1">
    <location>
        <begin position="54"/>
        <end position="75"/>
    </location>
</feature>
<dbReference type="STRING" id="360107.CHAB381_1097"/>
<evidence type="ECO:0000313" key="3">
    <source>
        <dbReference type="Proteomes" id="UP000002407"/>
    </source>
</evidence>
<organism evidence="2 3">
    <name type="scientific">Campylobacter hominis (strain ATCC BAA-381 / DSM 21671 / CCUG 45161 / LMG 19568 / NCTC 13146 / CH001A)</name>
    <dbReference type="NCBI Taxonomy" id="360107"/>
    <lineage>
        <taxon>Bacteria</taxon>
        <taxon>Pseudomonadati</taxon>
        <taxon>Campylobacterota</taxon>
        <taxon>Epsilonproteobacteria</taxon>
        <taxon>Campylobacterales</taxon>
        <taxon>Campylobacteraceae</taxon>
        <taxon>Campylobacter</taxon>
    </lineage>
</organism>
<dbReference type="RefSeq" id="WP_012108952.1">
    <property type="nucleotide sequence ID" value="NC_009714.1"/>
</dbReference>
<dbReference type="GO" id="GO:0016020">
    <property type="term" value="C:membrane"/>
    <property type="evidence" value="ECO:0007669"/>
    <property type="project" value="InterPro"/>
</dbReference>
<keyword evidence="1" id="KW-0472">Membrane</keyword>
<dbReference type="Proteomes" id="UP000002407">
    <property type="component" value="Chromosome"/>
</dbReference>
<dbReference type="GO" id="GO:0022904">
    <property type="term" value="P:respiratory electron transport chain"/>
    <property type="evidence" value="ECO:0007669"/>
    <property type="project" value="InterPro"/>
</dbReference>
<keyword evidence="1" id="KW-0812">Transmembrane</keyword>
<dbReference type="Gene3D" id="1.20.950.20">
    <property type="entry name" value="Transmembrane di-heme cytochromes, Chain C"/>
    <property type="match status" value="1"/>
</dbReference>
<gene>
    <name evidence="2" type="ordered locus">CHAB381_1097</name>
</gene>
<dbReference type="eggNOG" id="COG2864">
    <property type="taxonomic scope" value="Bacteria"/>
</dbReference>
<proteinExistence type="predicted"/>
<reference evidence="3" key="1">
    <citation type="submission" date="2007-07" db="EMBL/GenBank/DDBJ databases">
        <title>Complete genome sequence of Campylobacter hominis ATCC BAA-381, a commensal isolated from the human gastrointestinal tract.</title>
        <authorList>
            <person name="Fouts D.E."/>
            <person name="Mongodin E.F."/>
            <person name="Puiu D."/>
            <person name="Sebastian Y."/>
            <person name="Miller W.G."/>
            <person name="Mandrell R.E."/>
            <person name="Nelson K.E."/>
        </authorList>
    </citation>
    <scope>NUCLEOTIDE SEQUENCE [LARGE SCALE GENOMIC DNA]</scope>
    <source>
        <strain evidence="3">ATCC BAA-381 / LMG 19568 / NCTC 13146 / CH001A</strain>
    </source>
</reference>
<dbReference type="EMBL" id="CP000776">
    <property type="protein sequence ID" value="ABS52175.1"/>
    <property type="molecule type" value="Genomic_DNA"/>
</dbReference>
<dbReference type="HOGENOM" id="CLU_2300615_0_0_7"/>